<dbReference type="Proteomes" id="UP000178783">
    <property type="component" value="Unassembled WGS sequence"/>
</dbReference>
<dbReference type="InterPro" id="IPR002306">
    <property type="entry name" value="Trp-tRNA-ligase"/>
</dbReference>
<dbReference type="EC" id="6.1.1.2" evidence="8"/>
<evidence type="ECO:0000256" key="6">
    <source>
        <dbReference type="ARBA" id="ARBA00023146"/>
    </source>
</evidence>
<evidence type="ECO:0000313" key="11">
    <source>
        <dbReference type="Proteomes" id="UP000178783"/>
    </source>
</evidence>
<evidence type="ECO:0000256" key="1">
    <source>
        <dbReference type="ARBA" id="ARBA00005594"/>
    </source>
</evidence>
<dbReference type="GO" id="GO:0005829">
    <property type="term" value="C:cytosol"/>
    <property type="evidence" value="ECO:0007669"/>
    <property type="project" value="TreeGrafter"/>
</dbReference>
<evidence type="ECO:0000256" key="9">
    <source>
        <dbReference type="RuleBase" id="RU363036"/>
    </source>
</evidence>
<keyword evidence="3 8" id="KW-0547">Nucleotide-binding</keyword>
<evidence type="ECO:0000256" key="3">
    <source>
        <dbReference type="ARBA" id="ARBA00022741"/>
    </source>
</evidence>
<comment type="subcellular location">
    <subcellularLocation>
        <location evidence="8">Cytoplasm</location>
    </subcellularLocation>
</comment>
<dbReference type="InterPro" id="IPR014729">
    <property type="entry name" value="Rossmann-like_a/b/a_fold"/>
</dbReference>
<reference evidence="10 11" key="1">
    <citation type="journal article" date="2016" name="Nat. Commun.">
        <title>Thousands of microbial genomes shed light on interconnected biogeochemical processes in an aquifer system.</title>
        <authorList>
            <person name="Anantharaman K."/>
            <person name="Brown C.T."/>
            <person name="Hug L.A."/>
            <person name="Sharon I."/>
            <person name="Castelle C.J."/>
            <person name="Probst A.J."/>
            <person name="Thomas B.C."/>
            <person name="Singh A."/>
            <person name="Wilkins M.J."/>
            <person name="Karaoz U."/>
            <person name="Brodie E.L."/>
            <person name="Williams K.H."/>
            <person name="Hubbard S.S."/>
            <person name="Banfield J.F."/>
        </authorList>
    </citation>
    <scope>NUCLEOTIDE SEQUENCE [LARGE SCALE GENOMIC DNA]</scope>
</reference>
<keyword evidence="6 8" id="KW-0030">Aminoacyl-tRNA synthetase</keyword>
<evidence type="ECO:0000256" key="8">
    <source>
        <dbReference type="HAMAP-Rule" id="MF_00140"/>
    </source>
</evidence>
<dbReference type="CDD" id="cd00806">
    <property type="entry name" value="TrpRS_core"/>
    <property type="match status" value="1"/>
</dbReference>
<feature type="binding site" evidence="8">
    <location>
        <begin position="162"/>
        <end position="164"/>
    </location>
    <ligand>
        <name>ATP</name>
        <dbReference type="ChEBI" id="CHEBI:30616"/>
    </ligand>
</feature>
<feature type="binding site" evidence="8">
    <location>
        <position position="201"/>
    </location>
    <ligand>
        <name>ATP</name>
        <dbReference type="ChEBI" id="CHEBI:30616"/>
    </ligand>
</feature>
<dbReference type="EMBL" id="MFFW01000055">
    <property type="protein sequence ID" value="OGF23727.1"/>
    <property type="molecule type" value="Genomic_DNA"/>
</dbReference>
<dbReference type="AlphaFoldDB" id="A0A1F5SAN5"/>
<feature type="binding site" evidence="8">
    <location>
        <begin position="17"/>
        <end position="19"/>
    </location>
    <ligand>
        <name>ATP</name>
        <dbReference type="ChEBI" id="CHEBI:30616"/>
    </ligand>
</feature>
<dbReference type="GO" id="GO:0004830">
    <property type="term" value="F:tryptophan-tRNA ligase activity"/>
    <property type="evidence" value="ECO:0007669"/>
    <property type="project" value="UniProtKB-UniRule"/>
</dbReference>
<comment type="subunit">
    <text evidence="8">Homodimer.</text>
</comment>
<evidence type="ECO:0000256" key="7">
    <source>
        <dbReference type="ARBA" id="ARBA00049929"/>
    </source>
</evidence>
<keyword evidence="4 8" id="KW-0067">ATP-binding</keyword>
<feature type="short sequence motif" description="'HIGH' region" evidence="8">
    <location>
        <begin position="18"/>
        <end position="26"/>
    </location>
</feature>
<comment type="similarity">
    <text evidence="1 8 9">Belongs to the class-I aminoacyl-tRNA synthetase family.</text>
</comment>
<evidence type="ECO:0000256" key="5">
    <source>
        <dbReference type="ARBA" id="ARBA00022917"/>
    </source>
</evidence>
<organism evidence="10 11">
    <name type="scientific">Candidatus Falkowbacteria bacterium RIFCSPLOWO2_02_FULL_45_21</name>
    <dbReference type="NCBI Taxonomy" id="1797989"/>
    <lineage>
        <taxon>Bacteria</taxon>
        <taxon>Candidatus Falkowiibacteriota</taxon>
    </lineage>
</organism>
<keyword evidence="2 8" id="KW-0436">Ligase</keyword>
<dbReference type="SUPFAM" id="SSF52374">
    <property type="entry name" value="Nucleotidylyl transferase"/>
    <property type="match status" value="1"/>
</dbReference>
<comment type="caution">
    <text evidence="10">The sequence shown here is derived from an EMBL/GenBank/DDBJ whole genome shotgun (WGS) entry which is preliminary data.</text>
</comment>
<dbReference type="GO" id="GO:0005524">
    <property type="term" value="F:ATP binding"/>
    <property type="evidence" value="ECO:0007669"/>
    <property type="project" value="UniProtKB-UniRule"/>
</dbReference>
<dbReference type="InterPro" id="IPR024109">
    <property type="entry name" value="Trp-tRNA-ligase_bac-type"/>
</dbReference>
<dbReference type="Gene3D" id="1.10.240.10">
    <property type="entry name" value="Tyrosyl-Transfer RNA Synthetase"/>
    <property type="match status" value="1"/>
</dbReference>
<sequence length="342" mass="37663">MDLNQPNNRPTVFSGVQPSGVLHLGNYLGMLTQAVEMQDQYNCIFCVVDYHAITVKQEPKELPRRILDVVKMYLASGISAHGGSASGGNPEKAVIFQQSDISAHTELAWILNCVARMADLNKMTQFKDKGAGKQTVSVGLFDYPVLMAADILLYNTDVVPVGEDQVQHVELARTLAERFNHDYGQVFKVPAVAVRKQGARIMGLDDPTKKMSKSASSPANYIALTDAPEMAEKKIKRAVTDSGAEIKYDLKKKSAITNLMTIYSLLAGVSLKELEAAYRGKGYGDFKNDLAREVKKFLRVFQTKYNSFTDEAVKQILKQGAAKVGPVAEETLKRVKNKLGII</sequence>
<dbReference type="InterPro" id="IPR050203">
    <property type="entry name" value="Trp-tRNA_synthetase"/>
</dbReference>
<evidence type="ECO:0000256" key="4">
    <source>
        <dbReference type="ARBA" id="ARBA00022840"/>
    </source>
</evidence>
<dbReference type="PRINTS" id="PR01039">
    <property type="entry name" value="TRNASYNTHTRP"/>
</dbReference>
<feature type="short sequence motif" description="'KMSKS' region" evidence="8">
    <location>
        <begin position="210"/>
        <end position="214"/>
    </location>
</feature>
<dbReference type="PROSITE" id="PS00178">
    <property type="entry name" value="AA_TRNA_LIGASE_I"/>
    <property type="match status" value="1"/>
</dbReference>
<dbReference type="Gene3D" id="3.40.50.620">
    <property type="entry name" value="HUPs"/>
    <property type="match status" value="1"/>
</dbReference>
<protein>
    <recommendedName>
        <fullName evidence="8">Tryptophan--tRNA ligase</fullName>
        <ecNumber evidence="8">6.1.1.2</ecNumber>
    </recommendedName>
    <alternativeName>
        <fullName evidence="8">Tryptophanyl-tRNA synthetase</fullName>
        <shortName evidence="8">TrpRS</shortName>
    </alternativeName>
</protein>
<evidence type="ECO:0000313" key="10">
    <source>
        <dbReference type="EMBL" id="OGF23727.1"/>
    </source>
</evidence>
<name>A0A1F5SAN5_9BACT</name>
<gene>
    <name evidence="8" type="primary">trpS</name>
    <name evidence="10" type="ORF">A3H66_00160</name>
</gene>
<dbReference type="STRING" id="1797989.A3H66_00160"/>
<dbReference type="PANTHER" id="PTHR43766">
    <property type="entry name" value="TRYPTOPHAN--TRNA LIGASE, MITOCHONDRIAL"/>
    <property type="match status" value="1"/>
</dbReference>
<dbReference type="NCBIfam" id="TIGR00233">
    <property type="entry name" value="trpS"/>
    <property type="match status" value="1"/>
</dbReference>
<dbReference type="Pfam" id="PF00579">
    <property type="entry name" value="tRNA-synt_1b"/>
    <property type="match status" value="1"/>
</dbReference>
<dbReference type="FunFam" id="1.10.240.10:FF:000002">
    <property type="entry name" value="Tryptophan--tRNA ligase"/>
    <property type="match status" value="1"/>
</dbReference>
<evidence type="ECO:0000256" key="2">
    <source>
        <dbReference type="ARBA" id="ARBA00022598"/>
    </source>
</evidence>
<comment type="catalytic activity">
    <reaction evidence="7 8">
        <text>tRNA(Trp) + L-tryptophan + ATP = L-tryptophyl-tRNA(Trp) + AMP + diphosphate + H(+)</text>
        <dbReference type="Rhea" id="RHEA:24080"/>
        <dbReference type="Rhea" id="RHEA-COMP:9671"/>
        <dbReference type="Rhea" id="RHEA-COMP:9705"/>
        <dbReference type="ChEBI" id="CHEBI:15378"/>
        <dbReference type="ChEBI" id="CHEBI:30616"/>
        <dbReference type="ChEBI" id="CHEBI:33019"/>
        <dbReference type="ChEBI" id="CHEBI:57912"/>
        <dbReference type="ChEBI" id="CHEBI:78442"/>
        <dbReference type="ChEBI" id="CHEBI:78535"/>
        <dbReference type="ChEBI" id="CHEBI:456215"/>
        <dbReference type="EC" id="6.1.1.2"/>
    </reaction>
</comment>
<feature type="binding site" evidence="8">
    <location>
        <begin position="210"/>
        <end position="214"/>
    </location>
    <ligand>
        <name>ATP</name>
        <dbReference type="ChEBI" id="CHEBI:30616"/>
    </ligand>
</feature>
<dbReference type="HAMAP" id="MF_00140_B">
    <property type="entry name" value="Trp_tRNA_synth_B"/>
    <property type="match status" value="1"/>
</dbReference>
<proteinExistence type="inferred from homology"/>
<feature type="binding site" evidence="8">
    <location>
        <position position="150"/>
    </location>
    <ligand>
        <name>L-tryptophan</name>
        <dbReference type="ChEBI" id="CHEBI:57912"/>
    </ligand>
</feature>
<comment type="function">
    <text evidence="8">Catalyzes the attachment of tryptophan to tRNA(Trp).</text>
</comment>
<keyword evidence="5 8" id="KW-0648">Protein biosynthesis</keyword>
<feature type="binding site" evidence="8">
    <location>
        <begin position="25"/>
        <end position="26"/>
    </location>
    <ligand>
        <name>ATP</name>
        <dbReference type="ChEBI" id="CHEBI:30616"/>
    </ligand>
</feature>
<accession>A0A1F5SAN5</accession>
<dbReference type="GO" id="GO:0006436">
    <property type="term" value="P:tryptophanyl-tRNA aminoacylation"/>
    <property type="evidence" value="ECO:0007669"/>
    <property type="project" value="UniProtKB-UniRule"/>
</dbReference>
<dbReference type="PANTHER" id="PTHR43766:SF1">
    <property type="entry name" value="TRYPTOPHAN--TRNA LIGASE, MITOCHONDRIAL"/>
    <property type="match status" value="1"/>
</dbReference>
<keyword evidence="8" id="KW-0963">Cytoplasm</keyword>
<dbReference type="InterPro" id="IPR002305">
    <property type="entry name" value="aa-tRNA-synth_Ic"/>
</dbReference>
<dbReference type="InterPro" id="IPR001412">
    <property type="entry name" value="aa-tRNA-synth_I_CS"/>
</dbReference>